<organism evidence="2 3">
    <name type="scientific">Paenibacillus phyllosphaerae</name>
    <dbReference type="NCBI Taxonomy" id="274593"/>
    <lineage>
        <taxon>Bacteria</taxon>
        <taxon>Bacillati</taxon>
        <taxon>Bacillota</taxon>
        <taxon>Bacilli</taxon>
        <taxon>Bacillales</taxon>
        <taxon>Paenibacillaceae</taxon>
        <taxon>Paenibacillus</taxon>
    </lineage>
</organism>
<protein>
    <submittedName>
        <fullName evidence="2">Uncharacterized protein</fullName>
    </submittedName>
</protein>
<gene>
    <name evidence="2" type="ORF">FHS18_004971</name>
</gene>
<reference evidence="2 3" key="1">
    <citation type="submission" date="2020-08" db="EMBL/GenBank/DDBJ databases">
        <title>Genomic Encyclopedia of Type Strains, Phase III (KMG-III): the genomes of soil and plant-associated and newly described type strains.</title>
        <authorList>
            <person name="Whitman W."/>
        </authorList>
    </citation>
    <scope>NUCLEOTIDE SEQUENCE [LARGE SCALE GENOMIC DNA]</scope>
    <source>
        <strain evidence="2 3">CECT 5862</strain>
    </source>
</reference>
<proteinExistence type="predicted"/>
<dbReference type="Proteomes" id="UP000570361">
    <property type="component" value="Unassembled WGS sequence"/>
</dbReference>
<evidence type="ECO:0000256" key="1">
    <source>
        <dbReference type="SAM" id="Phobius"/>
    </source>
</evidence>
<comment type="caution">
    <text evidence="2">The sequence shown here is derived from an EMBL/GenBank/DDBJ whole genome shotgun (WGS) entry which is preliminary data.</text>
</comment>
<feature type="transmembrane region" description="Helical" evidence="1">
    <location>
        <begin position="7"/>
        <end position="33"/>
    </location>
</feature>
<feature type="transmembrane region" description="Helical" evidence="1">
    <location>
        <begin position="65"/>
        <end position="85"/>
    </location>
</feature>
<dbReference type="EMBL" id="JACHXK010000015">
    <property type="protein sequence ID" value="MBB3112869.1"/>
    <property type="molecule type" value="Genomic_DNA"/>
</dbReference>
<keyword evidence="1" id="KW-0472">Membrane</keyword>
<accession>A0A7W5B2B2</accession>
<name>A0A7W5B2B2_9BACL</name>
<keyword evidence="1" id="KW-1133">Transmembrane helix</keyword>
<evidence type="ECO:0000313" key="3">
    <source>
        <dbReference type="Proteomes" id="UP000570361"/>
    </source>
</evidence>
<keyword evidence="3" id="KW-1185">Reference proteome</keyword>
<dbReference type="AlphaFoldDB" id="A0A7W5B2B2"/>
<keyword evidence="1" id="KW-0812">Transmembrane</keyword>
<sequence length="95" mass="10981">MLSRIHPYYYLGGFFGGVLGYIISKIYQIWAIVYRESQFDVNMTSSWPSGSPPLWITATEHPMRFSFWMVLIYIIIGVVSTIILLNRSNANKVNE</sequence>
<evidence type="ECO:0000313" key="2">
    <source>
        <dbReference type="EMBL" id="MBB3112869.1"/>
    </source>
</evidence>